<comment type="caution">
    <text evidence="1">The sequence shown here is derived from an EMBL/GenBank/DDBJ whole genome shotgun (WGS) entry which is preliminary data.</text>
</comment>
<dbReference type="GO" id="GO:0005840">
    <property type="term" value="C:ribosome"/>
    <property type="evidence" value="ECO:0007669"/>
    <property type="project" value="UniProtKB-KW"/>
</dbReference>
<gene>
    <name evidence="1" type="primary">MRPL42</name>
    <name evidence="1" type="ORF">T02_10543</name>
</gene>
<dbReference type="STRING" id="6335.A0A0V1LT91"/>
<protein>
    <submittedName>
        <fullName evidence="1">39S ribosomal protein L42, mitochondrial</fullName>
    </submittedName>
</protein>
<dbReference type="OrthoDB" id="1107506at2759"/>
<dbReference type="InterPro" id="IPR019346">
    <property type="entry name" value="Ribosomal_mL42"/>
</dbReference>
<dbReference type="EMBL" id="JYDW01000006">
    <property type="protein sequence ID" value="KRZ62733.1"/>
    <property type="molecule type" value="Genomic_DNA"/>
</dbReference>
<organism evidence="1 2">
    <name type="scientific">Trichinella nativa</name>
    <dbReference type="NCBI Taxonomy" id="6335"/>
    <lineage>
        <taxon>Eukaryota</taxon>
        <taxon>Metazoa</taxon>
        <taxon>Ecdysozoa</taxon>
        <taxon>Nematoda</taxon>
        <taxon>Enoplea</taxon>
        <taxon>Dorylaimia</taxon>
        <taxon>Trichinellida</taxon>
        <taxon>Trichinellidae</taxon>
        <taxon>Trichinella</taxon>
    </lineage>
</organism>
<dbReference type="Proteomes" id="UP000054721">
    <property type="component" value="Unassembled WGS sequence"/>
</dbReference>
<evidence type="ECO:0000313" key="1">
    <source>
        <dbReference type="EMBL" id="KRZ62733.1"/>
    </source>
</evidence>
<evidence type="ECO:0000313" key="2">
    <source>
        <dbReference type="Proteomes" id="UP000054721"/>
    </source>
</evidence>
<sequence>MLYLLRPAFARSKCILFDFSNHFSLSALSSEGIIVAYHPRKPFPYEHSKPVLLNATATEKEDSILCEEVQERYKTVHYPRGPSLPDCQNMFYTNKHVFHIKPRKTRIASTLPEEPTVRKGL</sequence>
<dbReference type="AlphaFoldDB" id="A0A0V1LT91"/>
<name>A0A0V1LT91_9BILA</name>
<proteinExistence type="predicted"/>
<dbReference type="Pfam" id="PF10210">
    <property type="entry name" value="MRP-S32"/>
    <property type="match status" value="1"/>
</dbReference>
<accession>A0A0V1LT91</accession>
<keyword evidence="1" id="KW-0689">Ribosomal protein</keyword>
<keyword evidence="1" id="KW-0687">Ribonucleoprotein</keyword>
<feature type="non-terminal residue" evidence="1">
    <location>
        <position position="121"/>
    </location>
</feature>
<reference evidence="1 2" key="1">
    <citation type="submission" date="2015-05" db="EMBL/GenBank/DDBJ databases">
        <title>Evolution of Trichinella species and genotypes.</title>
        <authorList>
            <person name="Korhonen P.K."/>
            <person name="Edoardo P."/>
            <person name="Giuseppe L.R."/>
            <person name="Gasser R.B."/>
        </authorList>
    </citation>
    <scope>NUCLEOTIDE SEQUENCE [LARGE SCALE GENOMIC DNA]</scope>
    <source>
        <strain evidence="1">ISS10</strain>
    </source>
</reference>
<keyword evidence="2" id="KW-1185">Reference proteome</keyword>